<protein>
    <recommendedName>
        <fullName evidence="1">Reverse transcriptase domain-containing protein</fullName>
    </recommendedName>
</protein>
<accession>A0A6L2Q3S8</accession>
<sequence>MQAPSYKVARFINKQLHALLQLPNTYTSYNSIQVIQNLTKLHINKTTKLMTLDIKDLYVNILVNEVLHITKTLSNYNNINNELSQEMNSLLEAVLNLNYLQHLNKFYKPNKRIAMGSPISGAIANIFIQYYENLILKHTLETKAIIYYNRYVDDILIIFNSTIISEEQITR</sequence>
<feature type="domain" description="Reverse transcriptase" evidence="1">
    <location>
        <begin position="1"/>
        <end position="171"/>
    </location>
</feature>
<proteinExistence type="predicted"/>
<dbReference type="EMBL" id="BLKM01012983">
    <property type="protein sequence ID" value="GFG38192.1"/>
    <property type="molecule type" value="Genomic_DNA"/>
</dbReference>
<reference evidence="3" key="1">
    <citation type="submission" date="2020-01" db="EMBL/GenBank/DDBJ databases">
        <title>Draft genome sequence of the Termite Coptotermes fromosanus.</title>
        <authorList>
            <person name="Itakura S."/>
            <person name="Yosikawa Y."/>
            <person name="Umezawa K."/>
        </authorList>
    </citation>
    <scope>NUCLEOTIDE SEQUENCE [LARGE SCALE GENOMIC DNA]</scope>
</reference>
<evidence type="ECO:0000259" key="1">
    <source>
        <dbReference type="PROSITE" id="PS50878"/>
    </source>
</evidence>
<dbReference type="OrthoDB" id="10058657at2759"/>
<dbReference type="PANTHER" id="PTHR21301">
    <property type="entry name" value="REVERSE TRANSCRIPTASE"/>
    <property type="match status" value="1"/>
</dbReference>
<gene>
    <name evidence="2" type="ORF">Cfor_03797</name>
</gene>
<name>A0A6L2Q3S8_COPFO</name>
<evidence type="ECO:0000313" key="2">
    <source>
        <dbReference type="EMBL" id="GFG38192.1"/>
    </source>
</evidence>
<dbReference type="InParanoid" id="A0A6L2Q3S8"/>
<dbReference type="Pfam" id="PF00078">
    <property type="entry name" value="RVT_1"/>
    <property type="match status" value="1"/>
</dbReference>
<keyword evidence="3" id="KW-1185">Reference proteome</keyword>
<dbReference type="Proteomes" id="UP000502823">
    <property type="component" value="Unassembled WGS sequence"/>
</dbReference>
<organism evidence="2 3">
    <name type="scientific">Coptotermes formosanus</name>
    <name type="common">Formosan subterranean termite</name>
    <dbReference type="NCBI Taxonomy" id="36987"/>
    <lineage>
        <taxon>Eukaryota</taxon>
        <taxon>Metazoa</taxon>
        <taxon>Ecdysozoa</taxon>
        <taxon>Arthropoda</taxon>
        <taxon>Hexapoda</taxon>
        <taxon>Insecta</taxon>
        <taxon>Pterygota</taxon>
        <taxon>Neoptera</taxon>
        <taxon>Polyneoptera</taxon>
        <taxon>Dictyoptera</taxon>
        <taxon>Blattodea</taxon>
        <taxon>Blattoidea</taxon>
        <taxon>Termitoidae</taxon>
        <taxon>Rhinotermitidae</taxon>
        <taxon>Coptotermes</taxon>
    </lineage>
</organism>
<dbReference type="AlphaFoldDB" id="A0A6L2Q3S8"/>
<dbReference type="PANTHER" id="PTHR21301:SF10">
    <property type="entry name" value="REVERSE TRANSCRIPTASE DOMAIN-CONTAINING PROTEIN"/>
    <property type="match status" value="1"/>
</dbReference>
<comment type="caution">
    <text evidence="2">The sequence shown here is derived from an EMBL/GenBank/DDBJ whole genome shotgun (WGS) entry which is preliminary data.</text>
</comment>
<dbReference type="InterPro" id="IPR000477">
    <property type="entry name" value="RT_dom"/>
</dbReference>
<evidence type="ECO:0000313" key="3">
    <source>
        <dbReference type="Proteomes" id="UP000502823"/>
    </source>
</evidence>
<dbReference type="PROSITE" id="PS50878">
    <property type="entry name" value="RT_POL"/>
    <property type="match status" value="1"/>
</dbReference>